<comment type="caution">
    <text evidence="1">The sequence shown here is derived from an EMBL/GenBank/DDBJ whole genome shotgun (WGS) entry which is preliminary data.</text>
</comment>
<name>A0AAV6ZVM5_ENGPU</name>
<proteinExistence type="predicted"/>
<dbReference type="Proteomes" id="UP000824782">
    <property type="component" value="Unassembled WGS sequence"/>
</dbReference>
<keyword evidence="2" id="KW-1185">Reference proteome</keyword>
<organism evidence="1 2">
    <name type="scientific">Engystomops pustulosus</name>
    <name type="common">Tungara frog</name>
    <name type="synonym">Physalaemus pustulosus</name>
    <dbReference type="NCBI Taxonomy" id="76066"/>
    <lineage>
        <taxon>Eukaryota</taxon>
        <taxon>Metazoa</taxon>
        <taxon>Chordata</taxon>
        <taxon>Craniata</taxon>
        <taxon>Vertebrata</taxon>
        <taxon>Euteleostomi</taxon>
        <taxon>Amphibia</taxon>
        <taxon>Batrachia</taxon>
        <taxon>Anura</taxon>
        <taxon>Neobatrachia</taxon>
        <taxon>Hyloidea</taxon>
        <taxon>Leptodactylidae</taxon>
        <taxon>Leiuperinae</taxon>
        <taxon>Engystomops</taxon>
    </lineage>
</organism>
<evidence type="ECO:0000313" key="1">
    <source>
        <dbReference type="EMBL" id="KAG8550701.1"/>
    </source>
</evidence>
<protein>
    <submittedName>
        <fullName evidence="1">Uncharacterized protein</fullName>
    </submittedName>
</protein>
<gene>
    <name evidence="1" type="ORF">GDO81_022734</name>
</gene>
<evidence type="ECO:0000313" key="2">
    <source>
        <dbReference type="Proteomes" id="UP000824782"/>
    </source>
</evidence>
<accession>A0AAV6ZVM5</accession>
<sequence>MLCKIYRCYLYSLSLGEVCQSAQEWRILTCNVTFYIIMHLPVSHTPPALNAIRPPGWDPMTMCLQEEADLTQKH</sequence>
<dbReference type="AlphaFoldDB" id="A0AAV6ZVM5"/>
<dbReference type="EMBL" id="WNYA01000035">
    <property type="protein sequence ID" value="KAG8550701.1"/>
    <property type="molecule type" value="Genomic_DNA"/>
</dbReference>
<reference evidence="1" key="1">
    <citation type="thesis" date="2020" institute="ProQuest LLC" country="789 East Eisenhower Parkway, Ann Arbor, MI, USA">
        <title>Comparative Genomics and Chromosome Evolution.</title>
        <authorList>
            <person name="Mudd A.B."/>
        </authorList>
    </citation>
    <scope>NUCLEOTIDE SEQUENCE</scope>
    <source>
        <strain evidence="1">237g6f4</strain>
        <tissue evidence="1">Blood</tissue>
    </source>
</reference>